<organism evidence="2 3">
    <name type="scientific">Conger conger</name>
    <name type="common">Conger eel</name>
    <name type="synonym">Muraena conger</name>
    <dbReference type="NCBI Taxonomy" id="82655"/>
    <lineage>
        <taxon>Eukaryota</taxon>
        <taxon>Metazoa</taxon>
        <taxon>Chordata</taxon>
        <taxon>Craniata</taxon>
        <taxon>Vertebrata</taxon>
        <taxon>Euteleostomi</taxon>
        <taxon>Actinopterygii</taxon>
        <taxon>Neopterygii</taxon>
        <taxon>Teleostei</taxon>
        <taxon>Anguilliformes</taxon>
        <taxon>Congridae</taxon>
        <taxon>Conger</taxon>
    </lineage>
</organism>
<reference evidence="2" key="1">
    <citation type="journal article" date="2023" name="Science">
        <title>Genome structures resolve the early diversification of teleost fishes.</title>
        <authorList>
            <person name="Parey E."/>
            <person name="Louis A."/>
            <person name="Montfort J."/>
            <person name="Bouchez O."/>
            <person name="Roques C."/>
            <person name="Iampietro C."/>
            <person name="Lluch J."/>
            <person name="Castinel A."/>
            <person name="Donnadieu C."/>
            <person name="Desvignes T."/>
            <person name="Floi Bucao C."/>
            <person name="Jouanno E."/>
            <person name="Wen M."/>
            <person name="Mejri S."/>
            <person name="Dirks R."/>
            <person name="Jansen H."/>
            <person name="Henkel C."/>
            <person name="Chen W.J."/>
            <person name="Zahm M."/>
            <person name="Cabau C."/>
            <person name="Klopp C."/>
            <person name="Thompson A.W."/>
            <person name="Robinson-Rechavi M."/>
            <person name="Braasch I."/>
            <person name="Lecointre G."/>
            <person name="Bobe J."/>
            <person name="Postlethwait J.H."/>
            <person name="Berthelot C."/>
            <person name="Roest Crollius H."/>
            <person name="Guiguen Y."/>
        </authorList>
    </citation>
    <scope>NUCLEOTIDE SEQUENCE</scope>
    <source>
        <tissue evidence="2">Blood</tissue>
    </source>
</reference>
<keyword evidence="1" id="KW-0472">Membrane</keyword>
<keyword evidence="1" id="KW-1133">Transmembrane helix</keyword>
<name>A0A9Q1HUP5_CONCO</name>
<keyword evidence="1" id="KW-0812">Transmembrane</keyword>
<proteinExistence type="predicted"/>
<dbReference type="OrthoDB" id="27934at2759"/>
<protein>
    <submittedName>
        <fullName evidence="2">Uncharacterized protein</fullName>
    </submittedName>
</protein>
<dbReference type="AlphaFoldDB" id="A0A9Q1HUP5"/>
<keyword evidence="3" id="KW-1185">Reference proteome</keyword>
<dbReference type="Proteomes" id="UP001152803">
    <property type="component" value="Unassembled WGS sequence"/>
</dbReference>
<feature type="transmembrane region" description="Helical" evidence="1">
    <location>
        <begin position="12"/>
        <end position="33"/>
    </location>
</feature>
<dbReference type="EMBL" id="JAFJMO010000011">
    <property type="protein sequence ID" value="KAJ8263020.1"/>
    <property type="molecule type" value="Genomic_DNA"/>
</dbReference>
<evidence type="ECO:0000256" key="1">
    <source>
        <dbReference type="SAM" id="Phobius"/>
    </source>
</evidence>
<sequence>MAWFIGAGLGKTGAGALFGPVGICASICAFAAYQLYQHARQGQEGARRRLIIERQENGDMDSSEVEEFLHLGSADRYKYILKNKRPFTREGYVYHVEADHIPPLQSLHRAREQREFPLLKYKNPNLYRIVMEMKTDPPGQERLTVQVPTDLHRAALSSGNSTASTECRLLLARRIASGETTLMLKQAFIIAHPFSSQQIRRTTGLPGMENKIPQKIELKRDRIVKIYKKAFLTLIRMYCDIEMIIDCKERDDLIEYVEKGMYLNEESEEYKEILDIVRRNSRR</sequence>
<accession>A0A9Q1HUP5</accession>
<evidence type="ECO:0000313" key="2">
    <source>
        <dbReference type="EMBL" id="KAJ8263020.1"/>
    </source>
</evidence>
<evidence type="ECO:0000313" key="3">
    <source>
        <dbReference type="Proteomes" id="UP001152803"/>
    </source>
</evidence>
<gene>
    <name evidence="2" type="ORF">COCON_G00154770</name>
</gene>
<comment type="caution">
    <text evidence="2">The sequence shown here is derived from an EMBL/GenBank/DDBJ whole genome shotgun (WGS) entry which is preliminary data.</text>
</comment>